<comment type="similarity">
    <text evidence="2 13">Belongs to the sodium:solute symporter (SSF) (TC 2.A.21) family.</text>
</comment>
<evidence type="ECO:0000256" key="3">
    <source>
        <dbReference type="ARBA" id="ARBA00022448"/>
    </source>
</evidence>
<dbReference type="GO" id="GO:0006814">
    <property type="term" value="P:sodium ion transport"/>
    <property type="evidence" value="ECO:0007669"/>
    <property type="project" value="UniProtKB-KW"/>
</dbReference>
<keyword evidence="3" id="KW-0813">Transport</keyword>
<feature type="transmembrane region" description="Helical" evidence="14">
    <location>
        <begin position="51"/>
        <end position="69"/>
    </location>
</feature>
<dbReference type="GO" id="GO:0015293">
    <property type="term" value="F:symporter activity"/>
    <property type="evidence" value="ECO:0007669"/>
    <property type="project" value="UniProtKB-KW"/>
</dbReference>
<dbReference type="Pfam" id="PF00474">
    <property type="entry name" value="SSF"/>
    <property type="match status" value="1"/>
</dbReference>
<evidence type="ECO:0008006" key="17">
    <source>
        <dbReference type="Google" id="ProtNLM"/>
    </source>
</evidence>
<dbReference type="Proteomes" id="UP000052023">
    <property type="component" value="Unassembled WGS sequence"/>
</dbReference>
<accession>A0A0R3MP35</accession>
<dbReference type="OrthoDB" id="9803348at2"/>
<feature type="transmembrane region" description="Helical" evidence="14">
    <location>
        <begin position="262"/>
        <end position="283"/>
    </location>
</feature>
<dbReference type="PROSITE" id="PS50283">
    <property type="entry name" value="NA_SOLUT_SYMP_3"/>
    <property type="match status" value="1"/>
</dbReference>
<evidence type="ECO:0000313" key="16">
    <source>
        <dbReference type="Proteomes" id="UP000052023"/>
    </source>
</evidence>
<dbReference type="AlphaFoldDB" id="A0A0R3MP35"/>
<dbReference type="InterPro" id="IPR050277">
    <property type="entry name" value="Sodium:Solute_Symporter"/>
</dbReference>
<evidence type="ECO:0000256" key="9">
    <source>
        <dbReference type="ARBA" id="ARBA00023065"/>
    </source>
</evidence>
<keyword evidence="7 14" id="KW-1133">Transmembrane helix</keyword>
<dbReference type="EMBL" id="LLYA01000188">
    <property type="protein sequence ID" value="KRR19251.1"/>
    <property type="molecule type" value="Genomic_DNA"/>
</dbReference>
<evidence type="ECO:0000256" key="5">
    <source>
        <dbReference type="ARBA" id="ARBA00022692"/>
    </source>
</evidence>
<comment type="catalytic activity">
    <reaction evidence="12">
        <text>L-proline(in) + Na(+)(in) = L-proline(out) + Na(+)(out)</text>
        <dbReference type="Rhea" id="RHEA:28967"/>
        <dbReference type="ChEBI" id="CHEBI:29101"/>
        <dbReference type="ChEBI" id="CHEBI:60039"/>
    </reaction>
</comment>
<feature type="transmembrane region" description="Helical" evidence="14">
    <location>
        <begin position="126"/>
        <end position="146"/>
    </location>
</feature>
<evidence type="ECO:0000256" key="11">
    <source>
        <dbReference type="ARBA" id="ARBA00023201"/>
    </source>
</evidence>
<dbReference type="PANTHER" id="PTHR48086:SF3">
    <property type="entry name" value="SODIUM_PROLINE SYMPORTER"/>
    <property type="match status" value="1"/>
</dbReference>
<evidence type="ECO:0000313" key="15">
    <source>
        <dbReference type="EMBL" id="KRR19251.1"/>
    </source>
</evidence>
<evidence type="ECO:0000256" key="2">
    <source>
        <dbReference type="ARBA" id="ARBA00006434"/>
    </source>
</evidence>
<gene>
    <name evidence="15" type="ORF">CQ13_34035</name>
</gene>
<sequence length="668" mass="74380">MPTPEYNWPLIAGVLIAVGLYWAYCIYWSVVGYKQARTLSGWGISGRTLPAWLFMLSASVTSFSAWTYMGHPGTVYAAGIAYAYAGLYAITIPFTGALFIKRQWMLGRRYGFITPPEQYRTIFDSYFLGALIIVVSFLYSCFYVAVQLIGSGLLFTVVTGGFFPFFVGSVALALIMLIYVGAGGLRTIAWVDVVQYFLTFGGITLIGASVLYGFGGWAPFMEKVSTTHTYYTHSHGWILWNWNWVTNVEGLGPKPQWTGMMMLTYMLALAGIQASPAFTMWAYSMRHTRLLAWQITLGIGTVVTATLVLWSVVQGMGAQVLAHQDPATFSNAALVEFIRAAGAAGAGSDGVVPRLMLEYMPLWLIPLAAIGLLAAAQSTAGPYISSFAAIATRNIVGETMLYRAKRLEPAAAHGGGSGHNPGNPEPRVEALRISDVFPERWQVHWSRIFCAILLLASLYVAFAQHDLMVMLGGLAVSYGFQLYPALIVICYNFRGWPIRWTPQGITAGLMVGIVVVTATYFWPAYRYTLSIHSAGWGIIFNLLTIWLVSSITTPSQKFSEWMNELDRFYRKHDPGFYEPKARKWHSFLWFYIPFWWIMFVGPGIEFGNYLDGVFFGMPGLWAWLILGGLTGAFLLWSMCWPAEMATAPRYTPHPRDAAAKQTIDYMRS</sequence>
<keyword evidence="16" id="KW-1185">Reference proteome</keyword>
<evidence type="ECO:0000256" key="8">
    <source>
        <dbReference type="ARBA" id="ARBA00023053"/>
    </source>
</evidence>
<evidence type="ECO:0000256" key="1">
    <source>
        <dbReference type="ARBA" id="ARBA00004651"/>
    </source>
</evidence>
<feature type="transmembrane region" description="Helical" evidence="14">
    <location>
        <begin position="445"/>
        <end position="462"/>
    </location>
</feature>
<keyword evidence="11" id="KW-0739">Sodium transport</keyword>
<feature type="transmembrane region" description="Helical" evidence="14">
    <location>
        <begin position="468"/>
        <end position="493"/>
    </location>
</feature>
<dbReference type="GO" id="GO:0005886">
    <property type="term" value="C:plasma membrane"/>
    <property type="evidence" value="ECO:0007669"/>
    <property type="project" value="UniProtKB-SubCell"/>
</dbReference>
<feature type="transmembrane region" description="Helical" evidence="14">
    <location>
        <begin position="6"/>
        <end position="30"/>
    </location>
</feature>
<keyword evidence="5 14" id="KW-0812">Transmembrane</keyword>
<keyword evidence="6" id="KW-0769">Symport</keyword>
<feature type="transmembrane region" description="Helical" evidence="14">
    <location>
        <begin position="529"/>
        <end position="548"/>
    </location>
</feature>
<dbReference type="InterPro" id="IPR038377">
    <property type="entry name" value="Na/Glc_symporter_sf"/>
</dbReference>
<dbReference type="InterPro" id="IPR001734">
    <property type="entry name" value="Na/solute_symporter"/>
</dbReference>
<feature type="transmembrane region" description="Helical" evidence="14">
    <location>
        <begin position="620"/>
        <end position="640"/>
    </location>
</feature>
<feature type="transmembrane region" description="Helical" evidence="14">
    <location>
        <begin position="193"/>
        <end position="214"/>
    </location>
</feature>
<dbReference type="PANTHER" id="PTHR48086">
    <property type="entry name" value="SODIUM/PROLINE SYMPORTER-RELATED"/>
    <property type="match status" value="1"/>
</dbReference>
<dbReference type="Gene3D" id="1.20.1730.10">
    <property type="entry name" value="Sodium/glucose cotransporter"/>
    <property type="match status" value="1"/>
</dbReference>
<evidence type="ECO:0000256" key="6">
    <source>
        <dbReference type="ARBA" id="ARBA00022847"/>
    </source>
</evidence>
<feature type="transmembrane region" description="Helical" evidence="14">
    <location>
        <begin position="363"/>
        <end position="384"/>
    </location>
</feature>
<proteinExistence type="inferred from homology"/>
<feature type="transmembrane region" description="Helical" evidence="14">
    <location>
        <begin position="75"/>
        <end position="100"/>
    </location>
</feature>
<keyword evidence="9" id="KW-0406">Ion transport</keyword>
<feature type="transmembrane region" description="Helical" evidence="14">
    <location>
        <begin position="290"/>
        <end position="313"/>
    </location>
</feature>
<feature type="transmembrane region" description="Helical" evidence="14">
    <location>
        <begin position="505"/>
        <end position="523"/>
    </location>
</feature>
<evidence type="ECO:0000256" key="14">
    <source>
        <dbReference type="SAM" id="Phobius"/>
    </source>
</evidence>
<keyword evidence="10 14" id="KW-0472">Membrane</keyword>
<dbReference type="RefSeq" id="WP_057846740.1">
    <property type="nucleotide sequence ID" value="NZ_LLYA01000188.1"/>
</dbReference>
<evidence type="ECO:0000256" key="10">
    <source>
        <dbReference type="ARBA" id="ARBA00023136"/>
    </source>
</evidence>
<reference evidence="15 16" key="1">
    <citation type="submission" date="2014-03" db="EMBL/GenBank/DDBJ databases">
        <title>Bradyrhizobium valentinum sp. nov., isolated from effective nodules of Lupinus mariae-josephae, a lupine endemic of basic-lime soils in Eastern Spain.</title>
        <authorList>
            <person name="Duran D."/>
            <person name="Rey L."/>
            <person name="Navarro A."/>
            <person name="Busquets A."/>
            <person name="Imperial J."/>
            <person name="Ruiz-Argueso T."/>
        </authorList>
    </citation>
    <scope>NUCLEOTIDE SEQUENCE [LARGE SCALE GENOMIC DNA]</scope>
    <source>
        <strain evidence="15 16">Ro19</strain>
    </source>
</reference>
<evidence type="ECO:0000256" key="7">
    <source>
        <dbReference type="ARBA" id="ARBA00022989"/>
    </source>
</evidence>
<protein>
    <recommendedName>
        <fullName evidence="17">Sodium:solute symporter</fullName>
    </recommendedName>
</protein>
<evidence type="ECO:0000256" key="13">
    <source>
        <dbReference type="RuleBase" id="RU362091"/>
    </source>
</evidence>
<keyword evidence="8" id="KW-0915">Sodium</keyword>
<feature type="transmembrane region" description="Helical" evidence="14">
    <location>
        <begin position="588"/>
        <end position="608"/>
    </location>
</feature>
<evidence type="ECO:0000256" key="12">
    <source>
        <dbReference type="ARBA" id="ARBA00033708"/>
    </source>
</evidence>
<comment type="subcellular location">
    <subcellularLocation>
        <location evidence="1">Cell membrane</location>
        <topology evidence="1">Multi-pass membrane protein</topology>
    </subcellularLocation>
</comment>
<name>A0A0R3MP35_9BRAD</name>
<comment type="caution">
    <text evidence="15">The sequence shown here is derived from an EMBL/GenBank/DDBJ whole genome shotgun (WGS) entry which is preliminary data.</text>
</comment>
<keyword evidence="4" id="KW-1003">Cell membrane</keyword>
<organism evidence="15 16">
    <name type="scientific">Bradyrhizobium retamae</name>
    <dbReference type="NCBI Taxonomy" id="1300035"/>
    <lineage>
        <taxon>Bacteria</taxon>
        <taxon>Pseudomonadati</taxon>
        <taxon>Pseudomonadota</taxon>
        <taxon>Alphaproteobacteria</taxon>
        <taxon>Hyphomicrobiales</taxon>
        <taxon>Nitrobacteraceae</taxon>
        <taxon>Bradyrhizobium</taxon>
    </lineage>
</organism>
<evidence type="ECO:0000256" key="4">
    <source>
        <dbReference type="ARBA" id="ARBA00022475"/>
    </source>
</evidence>
<feature type="transmembrane region" description="Helical" evidence="14">
    <location>
        <begin position="152"/>
        <end position="181"/>
    </location>
</feature>